<dbReference type="HOGENOM" id="CLU_179299_1_0_10"/>
<evidence type="ECO:0000313" key="3">
    <source>
        <dbReference type="Proteomes" id="UP000004394"/>
    </source>
</evidence>
<reference evidence="2" key="1">
    <citation type="submission" date="2010-07" db="EMBL/GenBank/DDBJ databases">
        <authorList>
            <person name="Muzny D."/>
            <person name="Qin X."/>
            <person name="Deng J."/>
            <person name="Jiang H."/>
            <person name="Liu Y."/>
            <person name="Qu J."/>
            <person name="Song X.-Z."/>
            <person name="Zhang L."/>
            <person name="Thornton R."/>
            <person name="Coyle M."/>
            <person name="Francisco L."/>
            <person name="Jackson L."/>
            <person name="Javaid M."/>
            <person name="Korchina V."/>
            <person name="Kovar C."/>
            <person name="Mata R."/>
            <person name="Mathew T."/>
            <person name="Ngo R."/>
            <person name="Nguyen L."/>
            <person name="Nguyen N."/>
            <person name="Okwuonu G."/>
            <person name="Ongeri F."/>
            <person name="Pham C."/>
            <person name="Simmons D."/>
            <person name="Wilczek-Boney K."/>
            <person name="Hale W."/>
            <person name="Jakkamsetti A."/>
            <person name="Pham P."/>
            <person name="Ruth R."/>
            <person name="San Lucas F."/>
            <person name="Warren J."/>
            <person name="Zhang J."/>
            <person name="Zhao Z."/>
            <person name="Zhou C."/>
            <person name="Zhu D."/>
            <person name="Lee S."/>
            <person name="Bess C."/>
            <person name="Blankenburg K."/>
            <person name="Forbes L."/>
            <person name="Fu Q."/>
            <person name="Gubbala S."/>
            <person name="Hirani K."/>
            <person name="Jayaseelan J.C."/>
            <person name="Lara F."/>
            <person name="Munidasa M."/>
            <person name="Palculict T."/>
            <person name="Patil S."/>
            <person name="Pu L.-L."/>
            <person name="Saada N."/>
            <person name="Tang L."/>
            <person name="Weissenberger G."/>
            <person name="Zhu Y."/>
            <person name="Hemphill L."/>
            <person name="Shang Y."/>
            <person name="Youmans B."/>
            <person name="Ayvaz T."/>
            <person name="Ross M."/>
            <person name="Santibanez J."/>
            <person name="Aqrawi P."/>
            <person name="Gross S."/>
            <person name="Joshi V."/>
            <person name="Fowler G."/>
            <person name="Nazareth L."/>
            <person name="Reid J."/>
            <person name="Worley K."/>
            <person name="Petrosino J."/>
            <person name="Highlander S."/>
            <person name="Gibbs R."/>
        </authorList>
    </citation>
    <scope>NUCLEOTIDE SEQUENCE [LARGE SCALE GENOMIC DNA]</scope>
    <source>
        <strain evidence="2">DSM 16973</strain>
    </source>
</reference>
<feature type="compositionally biased region" description="Acidic residues" evidence="1">
    <location>
        <begin position="58"/>
        <end position="79"/>
    </location>
</feature>
<dbReference type="BioCyc" id="PMAR862515-HMP:GMOO-1778-MONOMER"/>
<dbReference type="EMBL" id="AEEI01000052">
    <property type="protein sequence ID" value="EFM01191.1"/>
    <property type="molecule type" value="Genomic_DNA"/>
</dbReference>
<gene>
    <name evidence="2" type="ORF">HMPREF0658_1753</name>
</gene>
<protein>
    <submittedName>
        <fullName evidence="2">Uncharacterized protein</fullName>
    </submittedName>
</protein>
<name>E0NUA0_9BACT</name>
<accession>E0NUA0</accession>
<dbReference type="STRING" id="862515.HMPREF0658_1753"/>
<organism evidence="2 3">
    <name type="scientific">Hoylesella marshii DSM 16973 = JCM 13450</name>
    <dbReference type="NCBI Taxonomy" id="862515"/>
    <lineage>
        <taxon>Bacteria</taxon>
        <taxon>Pseudomonadati</taxon>
        <taxon>Bacteroidota</taxon>
        <taxon>Bacteroidia</taxon>
        <taxon>Bacteroidales</taxon>
        <taxon>Prevotellaceae</taxon>
        <taxon>Hoylesella</taxon>
    </lineage>
</organism>
<dbReference type="Proteomes" id="UP000004394">
    <property type="component" value="Unassembled WGS sequence"/>
</dbReference>
<feature type="region of interest" description="Disordered" evidence="1">
    <location>
        <begin position="51"/>
        <end position="79"/>
    </location>
</feature>
<evidence type="ECO:0000313" key="2">
    <source>
        <dbReference type="EMBL" id="EFM01191.1"/>
    </source>
</evidence>
<proteinExistence type="predicted"/>
<evidence type="ECO:0000256" key="1">
    <source>
        <dbReference type="SAM" id="MobiDB-lite"/>
    </source>
</evidence>
<sequence length="79" mass="9233">MHGAERQKLLQFYSLKTIRKMKRNQEIKLPYLAPWCEVIEAENNQLICSTVTPHNGSQEEDYEDKGDQEGDEFEVDLGF</sequence>
<comment type="caution">
    <text evidence="2">The sequence shown here is derived from an EMBL/GenBank/DDBJ whole genome shotgun (WGS) entry which is preliminary data.</text>
</comment>
<keyword evidence="3" id="KW-1185">Reference proteome</keyword>
<dbReference type="AlphaFoldDB" id="E0NUA0"/>